<name>A0A8I6SFV2_CIMLE</name>
<accession>A0A8I6SFV2</accession>
<feature type="domain" description="FAS1" evidence="3">
    <location>
        <begin position="457"/>
        <end position="589"/>
    </location>
</feature>
<dbReference type="KEGG" id="clec:106672892"/>
<dbReference type="InterPro" id="IPR050904">
    <property type="entry name" value="Adhesion/Biosynth-related"/>
</dbReference>
<dbReference type="GeneID" id="106672892"/>
<feature type="signal peptide" evidence="2">
    <location>
        <begin position="1"/>
        <end position="20"/>
    </location>
</feature>
<organism evidence="4 5">
    <name type="scientific">Cimex lectularius</name>
    <name type="common">Bed bug</name>
    <name type="synonym">Acanthia lectularia</name>
    <dbReference type="NCBI Taxonomy" id="79782"/>
    <lineage>
        <taxon>Eukaryota</taxon>
        <taxon>Metazoa</taxon>
        <taxon>Ecdysozoa</taxon>
        <taxon>Arthropoda</taxon>
        <taxon>Hexapoda</taxon>
        <taxon>Insecta</taxon>
        <taxon>Pterygota</taxon>
        <taxon>Neoptera</taxon>
        <taxon>Paraneoptera</taxon>
        <taxon>Hemiptera</taxon>
        <taxon>Heteroptera</taxon>
        <taxon>Panheteroptera</taxon>
        <taxon>Cimicomorpha</taxon>
        <taxon>Cimicidae</taxon>
        <taxon>Cimex</taxon>
    </lineage>
</organism>
<dbReference type="RefSeq" id="XP_014260171.1">
    <property type="nucleotide sequence ID" value="XM_014404685.2"/>
</dbReference>
<dbReference type="EnsemblMetazoa" id="XM_014404685.2">
    <property type="protein sequence ID" value="XP_014260171.1"/>
    <property type="gene ID" value="LOC106672892"/>
</dbReference>
<dbReference type="PANTHER" id="PTHR10900:SF77">
    <property type="entry name" value="FI19380P1"/>
    <property type="match status" value="1"/>
</dbReference>
<dbReference type="SMART" id="SM00554">
    <property type="entry name" value="FAS1"/>
    <property type="match status" value="4"/>
</dbReference>
<dbReference type="InterPro" id="IPR036378">
    <property type="entry name" value="FAS1_dom_sf"/>
</dbReference>
<dbReference type="OrthoDB" id="286301at2759"/>
<dbReference type="OMA" id="IRINEFY"/>
<feature type="domain" description="FAS1" evidence="3">
    <location>
        <begin position="592"/>
        <end position="730"/>
    </location>
</feature>
<keyword evidence="2" id="KW-0732">Signal</keyword>
<feature type="compositionally biased region" description="Acidic residues" evidence="1">
    <location>
        <begin position="72"/>
        <end position="85"/>
    </location>
</feature>
<protein>
    <recommendedName>
        <fullName evidence="3">FAS1 domain-containing protein</fullName>
    </recommendedName>
</protein>
<dbReference type="PANTHER" id="PTHR10900">
    <property type="entry name" value="PERIOSTIN-RELATED"/>
    <property type="match status" value="1"/>
</dbReference>
<dbReference type="SUPFAM" id="SSF82153">
    <property type="entry name" value="FAS1 domain"/>
    <property type="match status" value="4"/>
</dbReference>
<proteinExistence type="predicted"/>
<dbReference type="Proteomes" id="UP000494040">
    <property type="component" value="Unassembled WGS sequence"/>
</dbReference>
<dbReference type="Gene3D" id="2.30.180.10">
    <property type="entry name" value="FAS1 domain"/>
    <property type="match status" value="4"/>
</dbReference>
<feature type="domain" description="FAS1" evidence="3">
    <location>
        <begin position="192"/>
        <end position="325"/>
    </location>
</feature>
<evidence type="ECO:0000256" key="2">
    <source>
        <dbReference type="SAM" id="SignalP"/>
    </source>
</evidence>
<dbReference type="InterPro" id="IPR000782">
    <property type="entry name" value="FAS1_domain"/>
</dbReference>
<feature type="region of interest" description="Disordered" evidence="1">
    <location>
        <begin position="39"/>
        <end position="87"/>
    </location>
</feature>
<dbReference type="PROSITE" id="PS50213">
    <property type="entry name" value="FAS1"/>
    <property type="match status" value="4"/>
</dbReference>
<sequence length="755" mass="83615">MRVAILAVLAIACLSGYARSESEWMEQLLDELTKHDREELDTSAAKDKMDVDASASQEREETTPKPKKKSEEQDESDEDDDDDDIGLGPVLSMPNIFRLLTTHAAKPWWMGEHVCIERTEGTKDDDESGKSTPYSGIFIMTGTARYSTCQNGPNKYVCTTVVQENGKTTKSTIVKKCCKGFRLGASGCEKIETKPIEEIAMDLGCSEFTNLAKKEGLEEELEGEKTIFLPLDSAMNEVDNTNSILTNEVLEPADKMKRSSVEQHIVDGVVERGEFENDMVLNTMNNSTIRINGYPGGIITANCVPINKTDKFTKNSVIHVVEKLLTSPEKTVGEILQEHYPKFKTFLESANLVKDLDSKDSSFTILAVSDKNLDNFDPENANCLSTILKHHVIPRTVCTAGAKNGKIFSSDVQGEYVSFENDNDNLIVGGKAKMNRPDILGSNGVVHEIDQLITPPSAVGALDLLRKTNHTRFLDLIEKSGLMQWLEKAKNITLFVPVEESLEKLEKLEKEELVNAIKYHIAHGKHDLHNLSVSNGIPTKHGEDIKVTSNRNILASLFGSPGLDVQCARLTRVDGQICNGVAHEVSKPILPPWKSFMDVLENPDFSKFKSTIQNTKLFEKLKNSESSRGFTLLAVKNDGFDKLSERDMKLLQEDEDTKERFLQSHVLPGSTCCSRMNGGPWPFVSPIRNILGQVLSFDRTRSGMKLGGAKIQECDLVAKDGIVHVIEEPLNTSARLAGHSISVRKPGSEIILTGF</sequence>
<feature type="chain" id="PRO_5035190927" description="FAS1 domain-containing protein" evidence="2">
    <location>
        <begin position="21"/>
        <end position="755"/>
    </location>
</feature>
<feature type="domain" description="FAS1" evidence="3">
    <location>
        <begin position="327"/>
        <end position="453"/>
    </location>
</feature>
<dbReference type="Pfam" id="PF02469">
    <property type="entry name" value="Fasciclin"/>
    <property type="match status" value="4"/>
</dbReference>
<evidence type="ECO:0000259" key="3">
    <source>
        <dbReference type="PROSITE" id="PS50213"/>
    </source>
</evidence>
<evidence type="ECO:0000256" key="1">
    <source>
        <dbReference type="SAM" id="MobiDB-lite"/>
    </source>
</evidence>
<keyword evidence="5" id="KW-1185">Reference proteome</keyword>
<reference evidence="4" key="1">
    <citation type="submission" date="2022-01" db="UniProtKB">
        <authorList>
            <consortium name="EnsemblMetazoa"/>
        </authorList>
    </citation>
    <scope>IDENTIFICATION</scope>
</reference>
<evidence type="ECO:0000313" key="4">
    <source>
        <dbReference type="EnsemblMetazoa" id="XP_014260171.1"/>
    </source>
</evidence>
<dbReference type="AlphaFoldDB" id="A0A8I6SFV2"/>
<evidence type="ECO:0000313" key="5">
    <source>
        <dbReference type="Proteomes" id="UP000494040"/>
    </source>
</evidence>
<feature type="compositionally biased region" description="Basic and acidic residues" evidence="1">
    <location>
        <begin position="39"/>
        <end position="64"/>
    </location>
</feature>